<dbReference type="NCBIfam" id="TIGR03593">
    <property type="entry name" value="yidC_nterm"/>
    <property type="match status" value="1"/>
</dbReference>
<feature type="transmembrane region" description="Helical" evidence="13">
    <location>
        <begin position="362"/>
        <end position="388"/>
    </location>
</feature>
<dbReference type="NCBIfam" id="NF002353">
    <property type="entry name" value="PRK01318.1-4"/>
    <property type="match status" value="1"/>
</dbReference>
<dbReference type="Gene3D" id="2.70.98.90">
    <property type="match status" value="1"/>
</dbReference>
<dbReference type="PRINTS" id="PR00701">
    <property type="entry name" value="60KDINNERMP"/>
</dbReference>
<dbReference type="InterPro" id="IPR028055">
    <property type="entry name" value="YidC/Oxa/ALB_C"/>
</dbReference>
<dbReference type="InterPro" id="IPR028053">
    <property type="entry name" value="Membr_insert_YidC_N"/>
</dbReference>
<keyword evidence="4 13" id="KW-0813">Transport</keyword>
<dbReference type="AlphaFoldDB" id="A0A3N5CYP6"/>
<dbReference type="InterPro" id="IPR038221">
    <property type="entry name" value="YidC_periplasmic_sf"/>
</dbReference>
<proteinExistence type="inferred from homology"/>
<keyword evidence="18" id="KW-1185">Reference proteome</keyword>
<dbReference type="Proteomes" id="UP000275232">
    <property type="component" value="Unassembled WGS sequence"/>
</dbReference>
<evidence type="ECO:0000256" key="8">
    <source>
        <dbReference type="ARBA" id="ARBA00022989"/>
    </source>
</evidence>
<evidence type="ECO:0000256" key="1">
    <source>
        <dbReference type="ARBA" id="ARBA00004429"/>
    </source>
</evidence>
<dbReference type="GO" id="GO:0051205">
    <property type="term" value="P:protein insertion into membrane"/>
    <property type="evidence" value="ECO:0007669"/>
    <property type="project" value="TreeGrafter"/>
</dbReference>
<feature type="domain" description="Membrane insertase YidC/Oxa/ALB C-terminal" evidence="15">
    <location>
        <begin position="373"/>
        <end position="568"/>
    </location>
</feature>
<accession>A0A3N5CYP6</accession>
<dbReference type="CDD" id="cd19961">
    <property type="entry name" value="EcYidC-like_peri"/>
    <property type="match status" value="1"/>
</dbReference>
<evidence type="ECO:0000259" key="16">
    <source>
        <dbReference type="Pfam" id="PF14849"/>
    </source>
</evidence>
<evidence type="ECO:0000256" key="9">
    <source>
        <dbReference type="ARBA" id="ARBA00023136"/>
    </source>
</evidence>
<evidence type="ECO:0000256" key="3">
    <source>
        <dbReference type="ARBA" id="ARBA00015325"/>
    </source>
</evidence>
<dbReference type="InterPro" id="IPR047196">
    <property type="entry name" value="YidC_ALB_C"/>
</dbReference>
<evidence type="ECO:0000256" key="11">
    <source>
        <dbReference type="ARBA" id="ARBA00033245"/>
    </source>
</evidence>
<dbReference type="Pfam" id="PF02096">
    <property type="entry name" value="60KD_IMP"/>
    <property type="match status" value="1"/>
</dbReference>
<dbReference type="PRINTS" id="PR01900">
    <property type="entry name" value="YIDCPROTEIN"/>
</dbReference>
<dbReference type="NCBIfam" id="TIGR03592">
    <property type="entry name" value="yidC_oxa1_cterm"/>
    <property type="match status" value="1"/>
</dbReference>
<dbReference type="EMBL" id="RPFZ01000001">
    <property type="protein sequence ID" value="RPF71819.1"/>
    <property type="molecule type" value="Genomic_DNA"/>
</dbReference>
<keyword evidence="8 13" id="KW-1133">Transmembrane helix</keyword>
<feature type="transmembrane region" description="Helical" evidence="13">
    <location>
        <begin position="436"/>
        <end position="456"/>
    </location>
</feature>
<feature type="transmembrane region" description="Helical" evidence="13">
    <location>
        <begin position="498"/>
        <end position="519"/>
    </location>
</feature>
<organism evidence="17 18">
    <name type="scientific">Aurantiacibacter spongiae</name>
    <dbReference type="NCBI Taxonomy" id="2488860"/>
    <lineage>
        <taxon>Bacteria</taxon>
        <taxon>Pseudomonadati</taxon>
        <taxon>Pseudomonadota</taxon>
        <taxon>Alphaproteobacteria</taxon>
        <taxon>Sphingomonadales</taxon>
        <taxon>Erythrobacteraceae</taxon>
        <taxon>Aurantiacibacter</taxon>
    </lineage>
</organism>
<sequence>MDNQRNLILAVVLSAVLLFGWDFAMRTFYPDPADDVPANMASRDDIPAERALEREGDNLAAGRISVGGDAVDQSVVRDVETELASEGRVTIDAPEVAGTINPVGARVDDILLKTHRQTVEPDSGPIRLFAPAGTDIEQYAQFGWVGDGIATPTAQTRWQVVDGDRLTHETPVTLAWDNGQGQQFLLRFAVDEHYMFTVTQMVRNTGSGAVALRPYAFVARTSETASRSTWNVHSGPLAALDGAIDFEWNYDDVEEQGVVDNPGETEWVGFTDIYWMSALIPDDAVGATSAFRSLGNSDYRADLYYEPVTVPAGGSVTRTTRLFAGAKESGLLSAYQDAGITQFGNAIDWGWFGFIAWPMWQVLIFLFGLVGNFGVAIICLTVIIRAILFPIAQKQFASMAQMRAVQPKMKALQERYKDDKPKLQQEMAKLYKDEKVNPLAGCLPIFLQIPIFFALYKTLLLAIEMRHQPFFGWIRDLSAPDPAHILNLFGLLDFTPPGFLGIGVLAVLLGCTMFLQFRLNPAATDPMQQQIFMIMPWVLMFVMAPFAAGLLIYWITSNLLTLAQQRYLYAKNPQLRAQMAKDREEKARKAEREKAARAEGR</sequence>
<keyword evidence="6 13" id="KW-0812">Transmembrane</keyword>
<keyword evidence="9 13" id="KW-0472">Membrane</keyword>
<evidence type="ECO:0000256" key="4">
    <source>
        <dbReference type="ARBA" id="ARBA00022448"/>
    </source>
</evidence>
<gene>
    <name evidence="13 17" type="primary">yidC</name>
    <name evidence="17" type="ORF">EG799_09455</name>
</gene>
<evidence type="ECO:0000256" key="12">
    <source>
        <dbReference type="ARBA" id="ARBA00033342"/>
    </source>
</evidence>
<comment type="subcellular location">
    <subcellularLocation>
        <location evidence="1">Cell inner membrane</location>
        <topology evidence="1">Multi-pass membrane protein</topology>
    </subcellularLocation>
    <subcellularLocation>
        <location evidence="13">Cell membrane</location>
        <topology evidence="13">Multi-pass membrane protein</topology>
    </subcellularLocation>
</comment>
<dbReference type="GO" id="GO:0032977">
    <property type="term" value="F:membrane insertase activity"/>
    <property type="evidence" value="ECO:0007669"/>
    <property type="project" value="InterPro"/>
</dbReference>
<evidence type="ECO:0000256" key="10">
    <source>
        <dbReference type="ARBA" id="ARBA00023186"/>
    </source>
</evidence>
<dbReference type="PANTHER" id="PTHR12428">
    <property type="entry name" value="OXA1"/>
    <property type="match status" value="1"/>
</dbReference>
<feature type="transmembrane region" description="Helical" evidence="13">
    <location>
        <begin position="531"/>
        <end position="555"/>
    </location>
</feature>
<evidence type="ECO:0000256" key="7">
    <source>
        <dbReference type="ARBA" id="ARBA00022927"/>
    </source>
</evidence>
<evidence type="ECO:0000313" key="18">
    <source>
        <dbReference type="Proteomes" id="UP000275232"/>
    </source>
</evidence>
<dbReference type="Pfam" id="PF14849">
    <property type="entry name" value="YidC_periplas"/>
    <property type="match status" value="1"/>
</dbReference>
<evidence type="ECO:0000256" key="6">
    <source>
        <dbReference type="ARBA" id="ARBA00022692"/>
    </source>
</evidence>
<name>A0A3N5CYP6_9SPHN</name>
<dbReference type="CDD" id="cd20070">
    <property type="entry name" value="5TM_YidC_Alb3"/>
    <property type="match status" value="1"/>
</dbReference>
<comment type="caution">
    <text evidence="17">The sequence shown here is derived from an EMBL/GenBank/DDBJ whole genome shotgun (WGS) entry which is preliminary data.</text>
</comment>
<keyword evidence="10 13" id="KW-0143">Chaperone</keyword>
<evidence type="ECO:0000256" key="2">
    <source>
        <dbReference type="ARBA" id="ARBA00010527"/>
    </source>
</evidence>
<dbReference type="InterPro" id="IPR019998">
    <property type="entry name" value="Membr_insert_YidC"/>
</dbReference>
<evidence type="ECO:0000313" key="17">
    <source>
        <dbReference type="EMBL" id="RPF71819.1"/>
    </source>
</evidence>
<keyword evidence="7 13" id="KW-0653">Protein transport</keyword>
<evidence type="ECO:0000256" key="13">
    <source>
        <dbReference type="HAMAP-Rule" id="MF_01810"/>
    </source>
</evidence>
<dbReference type="GO" id="GO:0005886">
    <property type="term" value="C:plasma membrane"/>
    <property type="evidence" value="ECO:0007669"/>
    <property type="project" value="UniProtKB-SubCell"/>
</dbReference>
<dbReference type="OrthoDB" id="9780552at2"/>
<feature type="region of interest" description="Disordered" evidence="14">
    <location>
        <begin position="579"/>
        <end position="601"/>
    </location>
</feature>
<comment type="similarity">
    <text evidence="2 13">Belongs to the OXA1/ALB3/YidC family. Type 1 subfamily.</text>
</comment>
<evidence type="ECO:0000256" key="5">
    <source>
        <dbReference type="ARBA" id="ARBA00022475"/>
    </source>
</evidence>
<evidence type="ECO:0000256" key="14">
    <source>
        <dbReference type="SAM" id="MobiDB-lite"/>
    </source>
</evidence>
<comment type="function">
    <text evidence="13">Required for the insertion and/or proper folding and/or complex formation of integral membrane proteins into the membrane. Involved in integration of membrane proteins that insert both dependently and independently of the Sec translocase complex, as well as at least some lipoproteins. Aids folding of multispanning membrane proteins.</text>
</comment>
<reference evidence="17 18" key="1">
    <citation type="submission" date="2018-11" db="EMBL/GenBank/DDBJ databases">
        <title>Erythrobacter spongiae sp. nov., isolated from a marine sponge.</title>
        <authorList>
            <person name="Zhuang L."/>
            <person name="Luo L."/>
        </authorList>
    </citation>
    <scope>NUCLEOTIDE SEQUENCE [LARGE SCALE GENOMIC DNA]</scope>
    <source>
        <strain evidence="17 18">HN-E23</strain>
    </source>
</reference>
<dbReference type="InterPro" id="IPR001708">
    <property type="entry name" value="YidC/ALB3/OXA1/COX18"/>
</dbReference>
<keyword evidence="5 13" id="KW-1003">Cell membrane</keyword>
<feature type="domain" description="Membrane insertase YidC N-terminal" evidence="16">
    <location>
        <begin position="88"/>
        <end position="360"/>
    </location>
</feature>
<dbReference type="HAMAP" id="MF_01810">
    <property type="entry name" value="YidC_type1"/>
    <property type="match status" value="1"/>
</dbReference>
<dbReference type="GO" id="GO:0015031">
    <property type="term" value="P:protein transport"/>
    <property type="evidence" value="ECO:0007669"/>
    <property type="project" value="UniProtKB-KW"/>
</dbReference>
<dbReference type="PANTHER" id="PTHR12428:SF65">
    <property type="entry name" value="CYTOCHROME C OXIDASE ASSEMBLY PROTEIN COX18, MITOCHONDRIAL"/>
    <property type="match status" value="1"/>
</dbReference>
<protein>
    <recommendedName>
        <fullName evidence="3 13">Membrane protein insertase YidC</fullName>
    </recommendedName>
    <alternativeName>
        <fullName evidence="12 13">Foldase YidC</fullName>
    </alternativeName>
    <alternativeName>
        <fullName evidence="11 13">Membrane integrase YidC</fullName>
    </alternativeName>
    <alternativeName>
        <fullName evidence="13">Membrane protein YidC</fullName>
    </alternativeName>
</protein>
<evidence type="ECO:0000259" key="15">
    <source>
        <dbReference type="Pfam" id="PF02096"/>
    </source>
</evidence>
<dbReference type="RefSeq" id="WP_123880614.1">
    <property type="nucleotide sequence ID" value="NZ_RPFZ01000001.1"/>
</dbReference>
<comment type="subunit">
    <text evidence="13">Interacts with the Sec translocase complex via SecD. Specifically interacts with transmembrane segments of nascent integral membrane proteins during membrane integration.</text>
</comment>